<dbReference type="eggNOG" id="COG3334">
    <property type="taxonomic scope" value="Bacteria"/>
</dbReference>
<keyword evidence="1" id="KW-0175">Coiled coil</keyword>
<dbReference type="SUPFAM" id="SSF158791">
    <property type="entry name" value="MgtE N-terminal domain-like"/>
    <property type="match status" value="1"/>
</dbReference>
<organism evidence="3 4">
    <name type="scientific">Thermovirga lienii (strain ATCC BAA-1197 / DSM 17291 / Cas60314)</name>
    <dbReference type="NCBI Taxonomy" id="580340"/>
    <lineage>
        <taxon>Bacteria</taxon>
        <taxon>Thermotogati</taxon>
        <taxon>Synergistota</taxon>
        <taxon>Synergistia</taxon>
        <taxon>Synergistales</taxon>
        <taxon>Thermovirgaceae</taxon>
        <taxon>Thermovirga</taxon>
    </lineage>
</organism>
<protein>
    <recommendedName>
        <fullName evidence="5">MgtE intracellular region</fullName>
    </recommendedName>
</protein>
<gene>
    <name evidence="3" type="ordered locus">Tlie_0088</name>
</gene>
<reference evidence="4" key="1">
    <citation type="submission" date="2011-10" db="EMBL/GenBank/DDBJ databases">
        <title>The complete genome of chromosome of Thermovirga lienii DSM 17291.</title>
        <authorList>
            <consortium name="US DOE Joint Genome Institute (JGI-PGF)"/>
            <person name="Lucas S."/>
            <person name="Copeland A."/>
            <person name="Lapidus A."/>
            <person name="Glavina del Rio T."/>
            <person name="Dalin E."/>
            <person name="Tice H."/>
            <person name="Bruce D."/>
            <person name="Goodwin L."/>
            <person name="Pitluck S."/>
            <person name="Peters L."/>
            <person name="Mikhailova N."/>
            <person name="Saunders E."/>
            <person name="Kyrpides N."/>
            <person name="Mavromatis K."/>
            <person name="Ivanova N."/>
            <person name="Last F.I."/>
            <person name="Brettin T."/>
            <person name="Detter J.C."/>
            <person name="Han C."/>
            <person name="Larimer F."/>
            <person name="Land M."/>
            <person name="Hauser L."/>
            <person name="Markowitz V."/>
            <person name="Cheng J.-F."/>
            <person name="Hugenholtz P."/>
            <person name="Woyke T."/>
            <person name="Wu D."/>
            <person name="Spring S."/>
            <person name="Schroeder M."/>
            <person name="Brambilla E.-M."/>
            <person name="Klenk H.-P."/>
            <person name="Eisen J.A."/>
        </authorList>
    </citation>
    <scope>NUCLEOTIDE SEQUENCE [LARGE SCALE GENOMIC DNA]</scope>
    <source>
        <strain evidence="4">ATCC BAA-1197 / DSM 17291 / Cas60314</strain>
    </source>
</reference>
<sequence length="203" mass="22916">MVKGLAKFLKVFKILAIMIAAVIGLGVGLYVGGGIYPFIDRVGPALEKFPWVGQKVYPLVEKLSPPLTGFERRLKELEQEKAFILEQQKLLEEREQALERKRQELEKERAALKKQMDRLKAEAAASQKDKKESISDMVGEAVAEMPASKAAKILSKLPLPEVMQLLEIMDSEQRMQVLSKMAPELASKIIYYARMKGEEKRAD</sequence>
<evidence type="ECO:0000256" key="2">
    <source>
        <dbReference type="SAM" id="Phobius"/>
    </source>
</evidence>
<keyword evidence="2" id="KW-1133">Transmembrane helix</keyword>
<evidence type="ECO:0000313" key="4">
    <source>
        <dbReference type="Proteomes" id="UP000005868"/>
    </source>
</evidence>
<feature type="coiled-coil region" evidence="1">
    <location>
        <begin position="67"/>
        <end position="129"/>
    </location>
</feature>
<dbReference type="KEGG" id="tli:Tlie_0088"/>
<keyword evidence="2" id="KW-0472">Membrane</keyword>
<evidence type="ECO:0008006" key="5">
    <source>
        <dbReference type="Google" id="ProtNLM"/>
    </source>
</evidence>
<dbReference type="AlphaFoldDB" id="G7V5K7"/>
<reference evidence="3 4" key="2">
    <citation type="journal article" date="2012" name="Stand. Genomic Sci.">
        <title>Genome sequence of the moderately thermophilic, amino-acid-degrading and sulfur-reducing bacterium Thermovirga lienii type strain (Cas60314(T)).</title>
        <authorList>
            <person name="Goker M."/>
            <person name="Saunders E."/>
            <person name="Lapidus A."/>
            <person name="Nolan M."/>
            <person name="Lucas S."/>
            <person name="Hammon N."/>
            <person name="Deshpande S."/>
            <person name="Cheng J.F."/>
            <person name="Han C."/>
            <person name="Tapia R."/>
            <person name="Goodwin L.A."/>
            <person name="Pitluck S."/>
            <person name="Liolios K."/>
            <person name="Mavromatis K."/>
            <person name="Pagani I."/>
            <person name="Ivanova N."/>
            <person name="Mikhailova N."/>
            <person name="Pati A."/>
            <person name="Chen A."/>
            <person name="Palaniappan K."/>
            <person name="Land M."/>
            <person name="Chang Y.J."/>
            <person name="Jeffries C.D."/>
            <person name="Brambilla E.M."/>
            <person name="Rohde M."/>
            <person name="Spring S."/>
            <person name="Detter J.C."/>
            <person name="Woyke T."/>
            <person name="Bristow J."/>
            <person name="Eisen J.A."/>
            <person name="Markowitz V."/>
            <person name="Hugenholtz P."/>
            <person name="Kyrpides N.C."/>
            <person name="Klenk H.P."/>
        </authorList>
    </citation>
    <scope>NUCLEOTIDE SEQUENCE [LARGE SCALE GENOMIC DNA]</scope>
    <source>
        <strain evidence="4">ATCC BAA-1197 / DSM 17291 / Cas60314</strain>
    </source>
</reference>
<dbReference type="Proteomes" id="UP000005868">
    <property type="component" value="Chromosome"/>
</dbReference>
<dbReference type="EMBL" id="CP003096">
    <property type="protein sequence ID" value="AER65834.1"/>
    <property type="molecule type" value="Genomic_DNA"/>
</dbReference>
<keyword evidence="2" id="KW-0812">Transmembrane</keyword>
<evidence type="ECO:0000256" key="1">
    <source>
        <dbReference type="SAM" id="Coils"/>
    </source>
</evidence>
<feature type="transmembrane region" description="Helical" evidence="2">
    <location>
        <begin position="12"/>
        <end position="39"/>
    </location>
</feature>
<proteinExistence type="predicted"/>
<name>G7V5K7_THELD</name>
<keyword evidence="4" id="KW-1185">Reference proteome</keyword>
<dbReference type="HOGENOM" id="CLU_1348399_0_0_0"/>
<evidence type="ECO:0000313" key="3">
    <source>
        <dbReference type="EMBL" id="AER65834.1"/>
    </source>
</evidence>
<dbReference type="STRING" id="580340.Tlie_0088"/>
<accession>G7V5K7</accession>